<accession>A0A6D2JNQ4</accession>
<reference evidence="1" key="1">
    <citation type="submission" date="2020-01" db="EMBL/GenBank/DDBJ databases">
        <authorList>
            <person name="Mishra B."/>
        </authorList>
    </citation>
    <scope>NUCLEOTIDE SEQUENCE [LARGE SCALE GENOMIC DNA]</scope>
</reference>
<comment type="caution">
    <text evidence="1">The sequence shown here is derived from an EMBL/GenBank/DDBJ whole genome shotgun (WGS) entry which is preliminary data.</text>
</comment>
<dbReference type="AlphaFoldDB" id="A0A6D2JNQ4"/>
<keyword evidence="2" id="KW-1185">Reference proteome</keyword>
<protein>
    <submittedName>
        <fullName evidence="1">Uncharacterized protein</fullName>
    </submittedName>
</protein>
<dbReference type="EMBL" id="CACVBM020001325">
    <property type="protein sequence ID" value="CAA7045555.1"/>
    <property type="molecule type" value="Genomic_DNA"/>
</dbReference>
<gene>
    <name evidence="1" type="ORF">MERR_LOCUS32790</name>
</gene>
<dbReference type="Proteomes" id="UP000467841">
    <property type="component" value="Unassembled WGS sequence"/>
</dbReference>
<sequence>MSPPTLSAFLVDASVVGCDLVGEEMVKEGIKFPVSDLSPLDPLAILVRERMGLIPMSRNLSSPSLIVPVPSLQRRCWQVPCAHTSTLGS</sequence>
<evidence type="ECO:0000313" key="2">
    <source>
        <dbReference type="Proteomes" id="UP000467841"/>
    </source>
</evidence>
<proteinExistence type="predicted"/>
<name>A0A6D2JNQ4_9BRAS</name>
<evidence type="ECO:0000313" key="1">
    <source>
        <dbReference type="EMBL" id="CAA7045555.1"/>
    </source>
</evidence>
<organism evidence="1 2">
    <name type="scientific">Microthlaspi erraticum</name>
    <dbReference type="NCBI Taxonomy" id="1685480"/>
    <lineage>
        <taxon>Eukaryota</taxon>
        <taxon>Viridiplantae</taxon>
        <taxon>Streptophyta</taxon>
        <taxon>Embryophyta</taxon>
        <taxon>Tracheophyta</taxon>
        <taxon>Spermatophyta</taxon>
        <taxon>Magnoliopsida</taxon>
        <taxon>eudicotyledons</taxon>
        <taxon>Gunneridae</taxon>
        <taxon>Pentapetalae</taxon>
        <taxon>rosids</taxon>
        <taxon>malvids</taxon>
        <taxon>Brassicales</taxon>
        <taxon>Brassicaceae</taxon>
        <taxon>Coluteocarpeae</taxon>
        <taxon>Microthlaspi</taxon>
    </lineage>
</organism>